<proteinExistence type="predicted"/>
<keyword evidence="3" id="KW-0732">Signal</keyword>
<accession>A0A7J8JD72</accession>
<keyword evidence="13" id="KW-1185">Reference proteome</keyword>
<feature type="region of interest" description="Disordered" evidence="9">
    <location>
        <begin position="284"/>
        <end position="307"/>
    </location>
</feature>
<dbReference type="SUPFAM" id="SSF49265">
    <property type="entry name" value="Fibronectin type III"/>
    <property type="match status" value="4"/>
</dbReference>
<dbReference type="CDD" id="cd00063">
    <property type="entry name" value="FN3"/>
    <property type="match status" value="2"/>
</dbReference>
<evidence type="ECO:0000256" key="2">
    <source>
        <dbReference type="ARBA" id="ARBA00022692"/>
    </source>
</evidence>
<evidence type="ECO:0000313" key="13">
    <source>
        <dbReference type="Proteomes" id="UP000593571"/>
    </source>
</evidence>
<dbReference type="Gene3D" id="2.60.40.10">
    <property type="entry name" value="Immunoglobulins"/>
    <property type="match status" value="4"/>
</dbReference>
<dbReference type="EMBL" id="JACASE010000002">
    <property type="protein sequence ID" value="KAF6494410.1"/>
    <property type="molecule type" value="Genomic_DNA"/>
</dbReference>
<evidence type="ECO:0000256" key="6">
    <source>
        <dbReference type="ARBA" id="ARBA00023157"/>
    </source>
</evidence>
<dbReference type="PANTHER" id="PTHR23037">
    <property type="entry name" value="CYTOKINE RECEPTOR"/>
    <property type="match status" value="1"/>
</dbReference>
<dbReference type="AlphaFoldDB" id="A0A7J8JD72"/>
<evidence type="ECO:0000256" key="8">
    <source>
        <dbReference type="ARBA" id="ARBA00023180"/>
    </source>
</evidence>
<dbReference type="PANTHER" id="PTHR23037:SF22">
    <property type="entry name" value="CYTOKINE RECEPTOR COMMON SUBUNIT BETA"/>
    <property type="match status" value="1"/>
</dbReference>
<evidence type="ECO:0000256" key="7">
    <source>
        <dbReference type="ARBA" id="ARBA00023170"/>
    </source>
</evidence>
<dbReference type="InterPro" id="IPR013783">
    <property type="entry name" value="Ig-like_fold"/>
</dbReference>
<dbReference type="InterPro" id="IPR036116">
    <property type="entry name" value="FN3_sf"/>
</dbReference>
<dbReference type="GO" id="GO:0004896">
    <property type="term" value="F:cytokine receptor activity"/>
    <property type="evidence" value="ECO:0007669"/>
    <property type="project" value="InterPro"/>
</dbReference>
<organism evidence="12 13">
    <name type="scientific">Rousettus aegyptiacus</name>
    <name type="common">Egyptian fruit bat</name>
    <name type="synonym">Pteropus aegyptiacus</name>
    <dbReference type="NCBI Taxonomy" id="9407"/>
    <lineage>
        <taxon>Eukaryota</taxon>
        <taxon>Metazoa</taxon>
        <taxon>Chordata</taxon>
        <taxon>Craniata</taxon>
        <taxon>Vertebrata</taxon>
        <taxon>Euteleostomi</taxon>
        <taxon>Mammalia</taxon>
        <taxon>Eutheria</taxon>
        <taxon>Laurasiatheria</taxon>
        <taxon>Chiroptera</taxon>
        <taxon>Yinpterochiroptera</taxon>
        <taxon>Pteropodoidea</taxon>
        <taxon>Pteropodidae</taxon>
        <taxon>Rousettinae</taxon>
        <taxon>Rousettus</taxon>
    </lineage>
</organism>
<gene>
    <name evidence="12" type="ORF">HJG63_003399</name>
</gene>
<feature type="transmembrane region" description="Helical" evidence="10">
    <location>
        <begin position="503"/>
        <end position="528"/>
    </location>
</feature>
<keyword evidence="2 10" id="KW-0812">Transmembrane</keyword>
<dbReference type="InterPro" id="IPR003531">
    <property type="entry name" value="Hempt_rcpt_S_F1_CS"/>
</dbReference>
<feature type="domain" description="Fibronectin type-III" evidence="11">
    <location>
        <begin position="405"/>
        <end position="501"/>
    </location>
</feature>
<dbReference type="Pfam" id="PF09240">
    <property type="entry name" value="IL6Ra-bind"/>
    <property type="match status" value="1"/>
</dbReference>
<dbReference type="InterPro" id="IPR048668">
    <property type="entry name" value="IL3RB_N"/>
</dbReference>
<dbReference type="InterPro" id="IPR015321">
    <property type="entry name" value="TypeI_recpt_CBD"/>
</dbReference>
<name>A0A7J8JD72_ROUAE</name>
<evidence type="ECO:0000256" key="10">
    <source>
        <dbReference type="SAM" id="Phobius"/>
    </source>
</evidence>
<keyword evidence="6" id="KW-1015">Disulfide bond</keyword>
<keyword evidence="4 10" id="KW-1133">Transmembrane helix</keyword>
<comment type="subcellular location">
    <subcellularLocation>
        <location evidence="1">Membrane</location>
        <topology evidence="1">Single-pass type I membrane protein</topology>
    </subcellularLocation>
</comment>
<dbReference type="PROSITE" id="PS01355">
    <property type="entry name" value="HEMATOPO_REC_S_F1"/>
    <property type="match status" value="1"/>
</dbReference>
<evidence type="ECO:0000256" key="5">
    <source>
        <dbReference type="ARBA" id="ARBA00023136"/>
    </source>
</evidence>
<feature type="region of interest" description="Disordered" evidence="9">
    <location>
        <begin position="660"/>
        <end position="864"/>
    </location>
</feature>
<feature type="region of interest" description="Disordered" evidence="9">
    <location>
        <begin position="604"/>
        <end position="642"/>
    </location>
</feature>
<evidence type="ECO:0000256" key="1">
    <source>
        <dbReference type="ARBA" id="ARBA00004479"/>
    </source>
</evidence>
<dbReference type="GO" id="GO:0009897">
    <property type="term" value="C:external side of plasma membrane"/>
    <property type="evidence" value="ECO:0007669"/>
    <property type="project" value="TreeGrafter"/>
</dbReference>
<comment type="caution">
    <text evidence="12">The sequence shown here is derived from an EMBL/GenBank/DDBJ whole genome shotgun (WGS) entry which is preliminary data.</text>
</comment>
<evidence type="ECO:0000256" key="4">
    <source>
        <dbReference type="ARBA" id="ARBA00022989"/>
    </source>
</evidence>
<evidence type="ECO:0000256" key="9">
    <source>
        <dbReference type="SAM" id="MobiDB-lite"/>
    </source>
</evidence>
<keyword evidence="8" id="KW-0325">Glycoprotein</keyword>
<feature type="compositionally biased region" description="Basic and acidic residues" evidence="9">
    <location>
        <begin position="713"/>
        <end position="723"/>
    </location>
</feature>
<evidence type="ECO:0000313" key="12">
    <source>
        <dbReference type="EMBL" id="KAF6494410.1"/>
    </source>
</evidence>
<feature type="region of interest" description="Disordered" evidence="9">
    <location>
        <begin position="891"/>
        <end position="920"/>
    </location>
</feature>
<reference evidence="12 13" key="1">
    <citation type="journal article" date="2020" name="Nature">
        <title>Six reference-quality genomes reveal evolution of bat adaptations.</title>
        <authorList>
            <person name="Jebb D."/>
            <person name="Huang Z."/>
            <person name="Pippel M."/>
            <person name="Hughes G.M."/>
            <person name="Lavrichenko K."/>
            <person name="Devanna P."/>
            <person name="Winkler S."/>
            <person name="Jermiin L.S."/>
            <person name="Skirmuntt E.C."/>
            <person name="Katzourakis A."/>
            <person name="Burkitt-Gray L."/>
            <person name="Ray D.A."/>
            <person name="Sullivan K.A.M."/>
            <person name="Roscito J.G."/>
            <person name="Kirilenko B.M."/>
            <person name="Davalos L.M."/>
            <person name="Corthals A.P."/>
            <person name="Power M.L."/>
            <person name="Jones G."/>
            <person name="Ransome R.D."/>
            <person name="Dechmann D.K.N."/>
            <person name="Locatelli A.G."/>
            <person name="Puechmaille S.J."/>
            <person name="Fedrigo O."/>
            <person name="Jarvis E.D."/>
            <person name="Hiller M."/>
            <person name="Vernes S.C."/>
            <person name="Myers E.W."/>
            <person name="Teeling E.C."/>
        </authorList>
    </citation>
    <scope>NUCLEOTIDE SEQUENCE [LARGE SCALE GENOMIC DNA]</scope>
    <source>
        <strain evidence="12">MRouAeg1</strain>
        <tissue evidence="12">Muscle</tissue>
    </source>
</reference>
<feature type="compositionally biased region" description="Low complexity" evidence="9">
    <location>
        <begin position="284"/>
        <end position="294"/>
    </location>
</feature>
<feature type="compositionally biased region" description="Polar residues" evidence="9">
    <location>
        <begin position="673"/>
        <end position="683"/>
    </location>
</feature>
<feature type="domain" description="Fibronectin type-III" evidence="11">
    <location>
        <begin position="204"/>
        <end position="307"/>
    </location>
</feature>
<sequence>MKKKSPGLLLRKGNWPGDGRVLESGRAGADDLGLARPPAGEEDSRPVRTWTPPGPGPTRASPVSSSADPPTMPTWGLLHIALLVLCWGPSLAGAQETVPMKTLRCHNDYTSRIVCRWADTQDAQRLNMTLYRRLNEGLPQPVSCDLSDDMPWSECPSLHCVPRTCTINYGLFVIADKDYFSFRPDRPLDTQLTVTLAQHVQPPAPKDLRINDTGDHFVLTWSEALGDFQRQWLSHREFEVVYRRLQDSWEEASTLRSTSPEAILGPEHLIPSSTYVARVRTRLSPGSGLSGRPSQWSPEVRWDSQPGDEAQPQNLQCLFDGGAVLSCSWEVRSWVTSSVSFTLFYKSSPNTQEKECSPVLREASDGYIQHWCQIPVPDPGSHSQYIVSVRPKEEEKFIKSSNNIQMAPPTLNLTKGRDGYILRWEVEKMTYGHIQHTFEVQYKKDAASWQESKTEPLQNTHSMSLPPLEPSTRYQARVRVKPYGGYSGIWSEWSEERSWDTEWVLPMWVLVVILVFITLALLPALRFCGMYGYRLNRKWEEKIPNPSKSHLFQQGSAGLWLPDSTSVLTSGSASRKGPGPSVFPRLDGVFPVVCGHSEVSPLTIEDPKVASDSPSEADPTPAASDLPTEPPPSPQLCFSAPLGRPESQVFGFDFNGPYLSLPDLMGQEPPPQTGTSQKPQPSGSLEYLCLPAGERVQLTPLSQVRRPGQATGVERRPCLRDEGSPSLESGAGPAPPAPGPMGGQGPEDSPTAPSTASRGPEDSVMASGYVTTADLALTPPKGAPSASQFPLLGLPSDKNQSLSPALASGLPVAPGSLKPEYQGYVALPPSMGQSPKSPLGSPAPPAASGPFLSPGEPQVEVTPVSPHPEGLLVLQQVGDYCYLPGVESGLLSPQSKSSSLGPCPKIRDPDQVPQGKRPPCQAIPQVPAIQLFKALKQQDYLLLPPRDVGRPGEVC</sequence>
<evidence type="ECO:0000256" key="3">
    <source>
        <dbReference type="ARBA" id="ARBA00022729"/>
    </source>
</evidence>
<dbReference type="PROSITE" id="PS50853">
    <property type="entry name" value="FN3"/>
    <property type="match status" value="2"/>
</dbReference>
<keyword evidence="5 10" id="KW-0472">Membrane</keyword>
<dbReference type="Proteomes" id="UP000593571">
    <property type="component" value="Unassembled WGS sequence"/>
</dbReference>
<evidence type="ECO:0000259" key="11">
    <source>
        <dbReference type="PROSITE" id="PS50853"/>
    </source>
</evidence>
<dbReference type="Pfam" id="PF21460">
    <property type="entry name" value="IL3Rb_N"/>
    <property type="match status" value="1"/>
</dbReference>
<dbReference type="InterPro" id="IPR003961">
    <property type="entry name" value="FN3_dom"/>
</dbReference>
<dbReference type="SMART" id="SM00060">
    <property type="entry name" value="FN3"/>
    <property type="match status" value="2"/>
</dbReference>
<feature type="region of interest" description="Disordered" evidence="9">
    <location>
        <begin position="1"/>
        <end position="69"/>
    </location>
</feature>
<feature type="compositionally biased region" description="Low complexity" evidence="9">
    <location>
        <begin position="891"/>
        <end position="902"/>
    </location>
</feature>
<keyword evidence="7 12" id="KW-0675">Receptor</keyword>
<protein>
    <submittedName>
        <fullName evidence="12">Colony stimulating factor 2 receptor subunit beta</fullName>
    </submittedName>
</protein>